<gene>
    <name evidence="1" type="ORF">CDL12_02560</name>
</gene>
<dbReference type="PANTHER" id="PTHR33789:SF11">
    <property type="entry name" value="OS05G0202300 PROTEIN"/>
    <property type="match status" value="1"/>
</dbReference>
<accession>A0A2G9I4M5</accession>
<protein>
    <recommendedName>
        <fullName evidence="3">Polyketide cyclase/dehydrase</fullName>
    </recommendedName>
</protein>
<evidence type="ECO:0000313" key="1">
    <source>
        <dbReference type="EMBL" id="PIN24704.1"/>
    </source>
</evidence>
<dbReference type="EMBL" id="NKXS01000369">
    <property type="protein sequence ID" value="PIN24704.1"/>
    <property type="molecule type" value="Genomic_DNA"/>
</dbReference>
<evidence type="ECO:0000313" key="2">
    <source>
        <dbReference type="Proteomes" id="UP000231279"/>
    </source>
</evidence>
<dbReference type="STRING" id="429701.A0A2G9I4M5"/>
<dbReference type="GO" id="GO:0004864">
    <property type="term" value="F:protein phosphatase inhibitor activity"/>
    <property type="evidence" value="ECO:0007669"/>
    <property type="project" value="UniProtKB-ARBA"/>
</dbReference>
<name>A0A2G9I4M5_9LAMI</name>
<organism evidence="1 2">
    <name type="scientific">Handroanthus impetiginosus</name>
    <dbReference type="NCBI Taxonomy" id="429701"/>
    <lineage>
        <taxon>Eukaryota</taxon>
        <taxon>Viridiplantae</taxon>
        <taxon>Streptophyta</taxon>
        <taxon>Embryophyta</taxon>
        <taxon>Tracheophyta</taxon>
        <taxon>Spermatophyta</taxon>
        <taxon>Magnoliopsida</taxon>
        <taxon>eudicotyledons</taxon>
        <taxon>Gunneridae</taxon>
        <taxon>Pentapetalae</taxon>
        <taxon>asterids</taxon>
        <taxon>lamiids</taxon>
        <taxon>Lamiales</taxon>
        <taxon>Bignoniaceae</taxon>
        <taxon>Crescentiina</taxon>
        <taxon>Tabebuia alliance</taxon>
        <taxon>Handroanthus</taxon>
    </lineage>
</organism>
<sequence length="164" mass="18079">MEAETDKPKWEGKATAKLHKHTAEKVWPLLGDFCSFDKWLPTIHTCSKVDGVDGLPGLVRYCAGTVPDGNGGGVAKWCHEKLIDIDSVEKCLSYEVLDNNMGFKSYKSTMKVMPIDGGDDLGGCKIEWSFLADPVEGLSFEDLAAYVDQSLQGMAKNMEKELEK</sequence>
<dbReference type="Gene3D" id="3.30.530.20">
    <property type="match status" value="1"/>
</dbReference>
<dbReference type="PANTHER" id="PTHR33789">
    <property type="entry name" value="LACHRYMATORY-FACTOR SYNTHASE"/>
    <property type="match status" value="1"/>
</dbReference>
<dbReference type="InterPro" id="IPR019587">
    <property type="entry name" value="Polyketide_cyclase/dehydratase"/>
</dbReference>
<dbReference type="InterPro" id="IPR023393">
    <property type="entry name" value="START-like_dom_sf"/>
</dbReference>
<dbReference type="OrthoDB" id="1592664at2759"/>
<dbReference type="Pfam" id="PF10604">
    <property type="entry name" value="Polyketide_cyc2"/>
    <property type="match status" value="1"/>
</dbReference>
<dbReference type="AlphaFoldDB" id="A0A2G9I4M5"/>
<proteinExistence type="predicted"/>
<dbReference type="CDD" id="cd07821">
    <property type="entry name" value="PYR_PYL_RCAR_like"/>
    <property type="match status" value="1"/>
</dbReference>
<dbReference type="FunFam" id="3.30.530.20:FF:000064">
    <property type="entry name" value="Lachrymatory-factor synthase"/>
    <property type="match status" value="1"/>
</dbReference>
<comment type="caution">
    <text evidence="1">The sequence shown here is derived from an EMBL/GenBank/DDBJ whole genome shotgun (WGS) entry which is preliminary data.</text>
</comment>
<keyword evidence="2" id="KW-1185">Reference proteome</keyword>
<reference evidence="2" key="1">
    <citation type="journal article" date="2018" name="Gigascience">
        <title>Genome assembly of the Pink Ipe (Handroanthus impetiginosus, Bignoniaceae), a highly valued, ecologically keystone Neotropical timber forest tree.</title>
        <authorList>
            <person name="Silva-Junior O.B."/>
            <person name="Grattapaglia D."/>
            <person name="Novaes E."/>
            <person name="Collevatti R.G."/>
        </authorList>
    </citation>
    <scope>NUCLEOTIDE SEQUENCE [LARGE SCALE GENOMIC DNA]</scope>
    <source>
        <strain evidence="2">cv. UFG-1</strain>
    </source>
</reference>
<evidence type="ECO:0008006" key="3">
    <source>
        <dbReference type="Google" id="ProtNLM"/>
    </source>
</evidence>
<dbReference type="InterPro" id="IPR053249">
    <property type="entry name" value="LFS"/>
</dbReference>
<dbReference type="SUPFAM" id="SSF55961">
    <property type="entry name" value="Bet v1-like"/>
    <property type="match status" value="1"/>
</dbReference>
<dbReference type="Proteomes" id="UP000231279">
    <property type="component" value="Unassembled WGS sequence"/>
</dbReference>